<evidence type="ECO:0000313" key="4">
    <source>
        <dbReference type="Proteomes" id="UP000013827"/>
    </source>
</evidence>
<feature type="region of interest" description="Disordered" evidence="1">
    <location>
        <begin position="463"/>
        <end position="488"/>
    </location>
</feature>
<name>A0A0D3IL75_EMIH1</name>
<feature type="transmembrane region" description="Helical" evidence="2">
    <location>
        <begin position="434"/>
        <end position="455"/>
    </location>
</feature>
<protein>
    <submittedName>
        <fullName evidence="3">Uncharacterized protein</fullName>
    </submittedName>
</protein>
<dbReference type="PaxDb" id="2903-EOD12010"/>
<dbReference type="GeneID" id="17258160"/>
<keyword evidence="2" id="KW-1133">Transmembrane helix</keyword>
<accession>A0A0D3IL75</accession>
<evidence type="ECO:0000256" key="1">
    <source>
        <dbReference type="SAM" id="MobiDB-lite"/>
    </source>
</evidence>
<sequence length="619" mass="67771">MHTAADPMQTGPTQNDLESTYNADISSSDLLLRQKPYGPVSVRVDQRFLAPRAVSLSVSIHSLCYGDRKVPLCEVESCNHVEGARLRVNLANRERPKWFTFSSAAEAAAFCAVTRRCLDHAAPPHASPRSDKKRAGRGVLGGLRALLREKTTPQDDMLLARTFAFSDESTGGGGSAAARSAASARSRSAAEAAQGPGGFEGCAERHPLELALFGVLLPLLFAGYWLSDAGRDYFDRRGTWLRAACRVWEVETFVSRRYHHGKWAEARNAEYRNGASPSEIFILERAWNVSVVAPTVAHGRANSHWHKIQHTLTGAALDPSARYTRASGRPFRSGAHPHEEWTLGASSSFDTPAATSANATEPYTPIWDAIARESLGGGTVHDCRGEVGEELEEVRSRCDADPSWAPLHDYNSTIPCFAHAAGDPTVYFTVEEPWNFYLDLFIAVGCMFIVARALYALLHRRKGARGPPKRGGSARGLARQHAQHVRGVPGDDVDGLRCRSRNSQVVVVQAAAHLELRDCGKHVHMISFVPFAPRALCAVCLCRFFMPRTYTEDRSSPATLVFPLAPPPPHHHHHALYLLSPRDAAPLAGARPLPSGAEVAIKVVDCCRDVLKARRTRLR</sequence>
<dbReference type="EnsemblProtists" id="EOD12010">
    <property type="protein sequence ID" value="EOD12010"/>
    <property type="gene ID" value="EMIHUDRAFT_446022"/>
</dbReference>
<keyword evidence="4" id="KW-1185">Reference proteome</keyword>
<dbReference type="HOGENOM" id="CLU_441754_0_0_1"/>
<keyword evidence="2" id="KW-0472">Membrane</keyword>
<dbReference type="AlphaFoldDB" id="A0A0D3IL75"/>
<proteinExistence type="predicted"/>
<reference evidence="3" key="2">
    <citation type="submission" date="2024-10" db="UniProtKB">
        <authorList>
            <consortium name="EnsemblProtists"/>
        </authorList>
    </citation>
    <scope>IDENTIFICATION</scope>
</reference>
<reference evidence="4" key="1">
    <citation type="journal article" date="2013" name="Nature">
        <title>Pan genome of the phytoplankton Emiliania underpins its global distribution.</title>
        <authorList>
            <person name="Read B.A."/>
            <person name="Kegel J."/>
            <person name="Klute M.J."/>
            <person name="Kuo A."/>
            <person name="Lefebvre S.C."/>
            <person name="Maumus F."/>
            <person name="Mayer C."/>
            <person name="Miller J."/>
            <person name="Monier A."/>
            <person name="Salamov A."/>
            <person name="Young J."/>
            <person name="Aguilar M."/>
            <person name="Claverie J.M."/>
            <person name="Frickenhaus S."/>
            <person name="Gonzalez K."/>
            <person name="Herman E.K."/>
            <person name="Lin Y.C."/>
            <person name="Napier J."/>
            <person name="Ogata H."/>
            <person name="Sarno A.F."/>
            <person name="Shmutz J."/>
            <person name="Schroeder D."/>
            <person name="de Vargas C."/>
            <person name="Verret F."/>
            <person name="von Dassow P."/>
            <person name="Valentin K."/>
            <person name="Van de Peer Y."/>
            <person name="Wheeler G."/>
            <person name="Dacks J.B."/>
            <person name="Delwiche C.F."/>
            <person name="Dyhrman S.T."/>
            <person name="Glockner G."/>
            <person name="John U."/>
            <person name="Richards T."/>
            <person name="Worden A.Z."/>
            <person name="Zhang X."/>
            <person name="Grigoriev I.V."/>
            <person name="Allen A.E."/>
            <person name="Bidle K."/>
            <person name="Borodovsky M."/>
            <person name="Bowler C."/>
            <person name="Brownlee C."/>
            <person name="Cock J.M."/>
            <person name="Elias M."/>
            <person name="Gladyshev V.N."/>
            <person name="Groth M."/>
            <person name="Guda C."/>
            <person name="Hadaegh A."/>
            <person name="Iglesias-Rodriguez M.D."/>
            <person name="Jenkins J."/>
            <person name="Jones B.M."/>
            <person name="Lawson T."/>
            <person name="Leese F."/>
            <person name="Lindquist E."/>
            <person name="Lobanov A."/>
            <person name="Lomsadze A."/>
            <person name="Malik S.B."/>
            <person name="Marsh M.E."/>
            <person name="Mackinder L."/>
            <person name="Mock T."/>
            <person name="Mueller-Roeber B."/>
            <person name="Pagarete A."/>
            <person name="Parker M."/>
            <person name="Probert I."/>
            <person name="Quesneville H."/>
            <person name="Raines C."/>
            <person name="Rensing S.A."/>
            <person name="Riano-Pachon D.M."/>
            <person name="Richier S."/>
            <person name="Rokitta S."/>
            <person name="Shiraiwa Y."/>
            <person name="Soanes D.M."/>
            <person name="van der Giezen M."/>
            <person name="Wahlund T.M."/>
            <person name="Williams B."/>
            <person name="Wilson W."/>
            <person name="Wolfe G."/>
            <person name="Wurch L.L."/>
        </authorList>
    </citation>
    <scope>NUCLEOTIDE SEQUENCE</scope>
</reference>
<organism evidence="3 4">
    <name type="scientific">Emiliania huxleyi (strain CCMP1516)</name>
    <dbReference type="NCBI Taxonomy" id="280463"/>
    <lineage>
        <taxon>Eukaryota</taxon>
        <taxon>Haptista</taxon>
        <taxon>Haptophyta</taxon>
        <taxon>Prymnesiophyceae</taxon>
        <taxon>Isochrysidales</taxon>
        <taxon>Noelaerhabdaceae</taxon>
        <taxon>Emiliania</taxon>
    </lineage>
</organism>
<keyword evidence="2" id="KW-0812">Transmembrane</keyword>
<evidence type="ECO:0000256" key="2">
    <source>
        <dbReference type="SAM" id="Phobius"/>
    </source>
</evidence>
<dbReference type="Proteomes" id="UP000013827">
    <property type="component" value="Unassembled WGS sequence"/>
</dbReference>
<dbReference type="KEGG" id="ehx:EMIHUDRAFT_446022"/>
<dbReference type="RefSeq" id="XP_005764439.1">
    <property type="nucleotide sequence ID" value="XM_005764382.1"/>
</dbReference>
<evidence type="ECO:0000313" key="3">
    <source>
        <dbReference type="EnsemblProtists" id="EOD12010"/>
    </source>
</evidence>